<evidence type="ECO:0000313" key="7">
    <source>
        <dbReference type="Proteomes" id="UP000823844"/>
    </source>
</evidence>
<feature type="domain" description="HTH lysR-type" evidence="5">
    <location>
        <begin position="1"/>
        <end position="58"/>
    </location>
</feature>
<sequence length="302" mass="34777">MDLTQVKCFLILSETLSFSKTADKLFISQSTVSKNIKQLEEELQVTLFDREHRQIKLTPTGRYFYEGMLKNYNQATNLINSLKDYEKQEKARVKLGYSNIPFEEYWIPLFLKMIKGMKIDLSINFLNLNSSPDMKKMLKDHEEDLILFQEDYFANDSEIGFIPLINKGYSLIAKKDDPIALNSFVDLEQLKAKNLIVWDMEPSLPSVSRLTSLINKKAPRSRIKKVSDSGIILTLVRSDLGYGLVNSTLYNRNDNDLSYIPVDTGIKMNYGFAYLKNTKSKQVIDRLIPMAQNAITLVKNAW</sequence>
<dbReference type="EMBL" id="JAHLFT010000042">
    <property type="protein sequence ID" value="MBU3828173.1"/>
    <property type="molecule type" value="Genomic_DNA"/>
</dbReference>
<dbReference type="Gene3D" id="3.40.190.10">
    <property type="entry name" value="Periplasmic binding protein-like II"/>
    <property type="match status" value="2"/>
</dbReference>
<dbReference type="InterPro" id="IPR005119">
    <property type="entry name" value="LysR_subst-bd"/>
</dbReference>
<dbReference type="Proteomes" id="UP000823844">
    <property type="component" value="Unassembled WGS sequence"/>
</dbReference>
<evidence type="ECO:0000256" key="2">
    <source>
        <dbReference type="ARBA" id="ARBA00023015"/>
    </source>
</evidence>
<dbReference type="InterPro" id="IPR000847">
    <property type="entry name" value="LysR_HTH_N"/>
</dbReference>
<dbReference type="PRINTS" id="PR00039">
    <property type="entry name" value="HTHLYSR"/>
</dbReference>
<protein>
    <submittedName>
        <fullName evidence="6">LysR family transcriptional regulator</fullName>
    </submittedName>
</protein>
<dbReference type="FunFam" id="1.10.10.10:FF:000001">
    <property type="entry name" value="LysR family transcriptional regulator"/>
    <property type="match status" value="1"/>
</dbReference>
<dbReference type="PANTHER" id="PTHR30346:SF28">
    <property type="entry name" value="HTH-TYPE TRANSCRIPTIONAL REGULATOR CYNR"/>
    <property type="match status" value="1"/>
</dbReference>
<reference evidence="6" key="1">
    <citation type="journal article" date="2021" name="PeerJ">
        <title>Extensive microbial diversity within the chicken gut microbiome revealed by metagenomics and culture.</title>
        <authorList>
            <person name="Gilroy R."/>
            <person name="Ravi A."/>
            <person name="Getino M."/>
            <person name="Pursley I."/>
            <person name="Horton D.L."/>
            <person name="Alikhan N.F."/>
            <person name="Baker D."/>
            <person name="Gharbi K."/>
            <person name="Hall N."/>
            <person name="Watson M."/>
            <person name="Adriaenssens E.M."/>
            <person name="Foster-Nyarko E."/>
            <person name="Jarju S."/>
            <person name="Secka A."/>
            <person name="Antonio M."/>
            <person name="Oren A."/>
            <person name="Chaudhuri R.R."/>
            <person name="La Ragione R."/>
            <person name="Hildebrand F."/>
            <person name="Pallen M.J."/>
        </authorList>
    </citation>
    <scope>NUCLEOTIDE SEQUENCE</scope>
    <source>
        <strain evidence="6">F6-686</strain>
    </source>
</reference>
<keyword evidence="3" id="KW-0238">DNA-binding</keyword>
<dbReference type="Pfam" id="PF03466">
    <property type="entry name" value="LysR_substrate"/>
    <property type="match status" value="1"/>
</dbReference>
<evidence type="ECO:0000256" key="4">
    <source>
        <dbReference type="ARBA" id="ARBA00023163"/>
    </source>
</evidence>
<evidence type="ECO:0000256" key="3">
    <source>
        <dbReference type="ARBA" id="ARBA00023125"/>
    </source>
</evidence>
<dbReference type="GO" id="GO:0003677">
    <property type="term" value="F:DNA binding"/>
    <property type="evidence" value="ECO:0007669"/>
    <property type="project" value="UniProtKB-KW"/>
</dbReference>
<gene>
    <name evidence="6" type="ORF">H9806_03340</name>
</gene>
<dbReference type="GO" id="GO:0032993">
    <property type="term" value="C:protein-DNA complex"/>
    <property type="evidence" value="ECO:0007669"/>
    <property type="project" value="TreeGrafter"/>
</dbReference>
<comment type="caution">
    <text evidence="6">The sequence shown here is derived from an EMBL/GenBank/DDBJ whole genome shotgun (WGS) entry which is preliminary data.</text>
</comment>
<dbReference type="Gene3D" id="1.10.10.10">
    <property type="entry name" value="Winged helix-like DNA-binding domain superfamily/Winged helix DNA-binding domain"/>
    <property type="match status" value="1"/>
</dbReference>
<dbReference type="AlphaFoldDB" id="A0A9E2KR85"/>
<keyword evidence="2" id="KW-0805">Transcription regulation</keyword>
<reference evidence="6" key="2">
    <citation type="submission" date="2021-04" db="EMBL/GenBank/DDBJ databases">
        <authorList>
            <person name="Gilroy R."/>
        </authorList>
    </citation>
    <scope>NUCLEOTIDE SEQUENCE</scope>
    <source>
        <strain evidence="6">F6-686</strain>
    </source>
</reference>
<accession>A0A9E2KR85</accession>
<dbReference type="SUPFAM" id="SSF53850">
    <property type="entry name" value="Periplasmic binding protein-like II"/>
    <property type="match status" value="1"/>
</dbReference>
<dbReference type="PANTHER" id="PTHR30346">
    <property type="entry name" value="TRANSCRIPTIONAL DUAL REGULATOR HCAR-RELATED"/>
    <property type="match status" value="1"/>
</dbReference>
<dbReference type="PROSITE" id="PS50931">
    <property type="entry name" value="HTH_LYSR"/>
    <property type="match status" value="1"/>
</dbReference>
<evidence type="ECO:0000259" key="5">
    <source>
        <dbReference type="PROSITE" id="PS50931"/>
    </source>
</evidence>
<dbReference type="InterPro" id="IPR036390">
    <property type="entry name" value="WH_DNA-bd_sf"/>
</dbReference>
<organism evidence="6 7">
    <name type="scientific">Candidatus Lactobacillus pullistercoris</name>
    <dbReference type="NCBI Taxonomy" id="2838636"/>
    <lineage>
        <taxon>Bacteria</taxon>
        <taxon>Bacillati</taxon>
        <taxon>Bacillota</taxon>
        <taxon>Bacilli</taxon>
        <taxon>Lactobacillales</taxon>
        <taxon>Lactobacillaceae</taxon>
        <taxon>Lactobacillus</taxon>
    </lineage>
</organism>
<dbReference type="GO" id="GO:0003700">
    <property type="term" value="F:DNA-binding transcription factor activity"/>
    <property type="evidence" value="ECO:0007669"/>
    <property type="project" value="InterPro"/>
</dbReference>
<proteinExistence type="inferred from homology"/>
<dbReference type="SUPFAM" id="SSF46785">
    <property type="entry name" value="Winged helix' DNA-binding domain"/>
    <property type="match status" value="1"/>
</dbReference>
<name>A0A9E2KR85_9LACO</name>
<evidence type="ECO:0000313" key="6">
    <source>
        <dbReference type="EMBL" id="MBU3828173.1"/>
    </source>
</evidence>
<comment type="similarity">
    <text evidence="1">Belongs to the LysR transcriptional regulatory family.</text>
</comment>
<evidence type="ECO:0000256" key="1">
    <source>
        <dbReference type="ARBA" id="ARBA00009437"/>
    </source>
</evidence>
<keyword evidence="4" id="KW-0804">Transcription</keyword>
<dbReference type="Pfam" id="PF00126">
    <property type="entry name" value="HTH_1"/>
    <property type="match status" value="1"/>
</dbReference>
<dbReference type="InterPro" id="IPR036388">
    <property type="entry name" value="WH-like_DNA-bd_sf"/>
</dbReference>